<dbReference type="InterPro" id="IPR047589">
    <property type="entry name" value="DUF11_rpt"/>
</dbReference>
<evidence type="ECO:0000256" key="1">
    <source>
        <dbReference type="SAM" id="Phobius"/>
    </source>
</evidence>
<dbReference type="InterPro" id="IPR057693">
    <property type="entry name" value="DUF7933"/>
</dbReference>
<dbReference type="Gene3D" id="2.60.40.10">
    <property type="entry name" value="Immunoglobulins"/>
    <property type="match status" value="1"/>
</dbReference>
<protein>
    <recommendedName>
        <fullName evidence="7">DUF11 domain-containing protein</fullName>
    </recommendedName>
</protein>
<reference evidence="5 6" key="1">
    <citation type="submission" date="2020-03" db="EMBL/GenBank/DDBJ databases">
        <title>Genomic Encyclopedia of Type Strains, Phase III (KMG-III): the genomes of soil and plant-associated and newly described type strains.</title>
        <authorList>
            <person name="Whitman W."/>
        </authorList>
    </citation>
    <scope>NUCLEOTIDE SEQUENCE [LARGE SCALE GENOMIC DNA]</scope>
    <source>
        <strain evidence="5 6">CECT 4207</strain>
    </source>
</reference>
<dbReference type="Proteomes" id="UP000802392">
    <property type="component" value="Unassembled WGS sequence"/>
</dbReference>
<dbReference type="RefSeq" id="WP_167269119.1">
    <property type="nucleotide sequence ID" value="NZ_BAAAVO010000014.1"/>
</dbReference>
<dbReference type="Pfam" id="PF20674">
    <property type="entry name" value="SpaA_3"/>
    <property type="match status" value="1"/>
</dbReference>
<proteinExistence type="predicted"/>
<evidence type="ECO:0000313" key="6">
    <source>
        <dbReference type="Proteomes" id="UP000802392"/>
    </source>
</evidence>
<feature type="transmembrane region" description="Helical" evidence="1">
    <location>
        <begin position="891"/>
        <end position="917"/>
    </location>
</feature>
<dbReference type="EMBL" id="JAAOZD010000009">
    <property type="protein sequence ID" value="NIJ03143.1"/>
    <property type="molecule type" value="Genomic_DNA"/>
</dbReference>
<name>A0ABX0TKQ2_9MICC</name>
<accession>A0ABX0TKQ2</accession>
<dbReference type="Pfam" id="PF25564">
    <property type="entry name" value="DUF7933"/>
    <property type="match status" value="1"/>
</dbReference>
<evidence type="ECO:0000259" key="4">
    <source>
        <dbReference type="Pfam" id="PF25564"/>
    </source>
</evidence>
<dbReference type="InterPro" id="IPR048834">
    <property type="entry name" value="SpaA_pre-album"/>
</dbReference>
<comment type="caution">
    <text evidence="5">The sequence shown here is derived from an EMBL/GenBank/DDBJ whole genome shotgun (WGS) entry which is preliminary data.</text>
</comment>
<evidence type="ECO:0008006" key="7">
    <source>
        <dbReference type="Google" id="ProtNLM"/>
    </source>
</evidence>
<feature type="domain" description="DUF7933" evidence="4">
    <location>
        <begin position="272"/>
        <end position="397"/>
    </location>
</feature>
<feature type="domain" description="DUF7507" evidence="3">
    <location>
        <begin position="645"/>
        <end position="748"/>
    </location>
</feature>
<dbReference type="InterPro" id="IPR013783">
    <property type="entry name" value="Ig-like_fold"/>
</dbReference>
<evidence type="ECO:0000259" key="2">
    <source>
        <dbReference type="Pfam" id="PF20674"/>
    </source>
</evidence>
<dbReference type="Pfam" id="PF24346">
    <property type="entry name" value="DUF7507"/>
    <property type="match status" value="3"/>
</dbReference>
<sequence length="928" mass="92745">MNHAHLHRFLTAALAAVVLFAGICISSSEPASATLAGRPGLVQPGNVVYSEDFSSRDATGSAISLLDYAGGPSAAYGSYAADVAYTPAGGQCNGWILNSLSPLPQADTGCARNQPGGWQQVQAMAIALGQAQGQSPAEAARNQVLSEYTNHASGQIDPGIQFRTLASGVKGIAGHYYAVTAYFAHVNCYAAHAKETFSLLVDGSPLVLSAGLDPCGTNTSGGGTEVRKLQSAAYRVPAGTAPSLGLEVRNEAHSGAGNDVAFDAAQIVDVTPQLDVEFSPSLIGPGGTSTVTLTVTNTSDLLAKSDWSLVNNLPPGVVIAESPSVGGTCAQGTGSAPLVIAAHAGGGEISVAGGDLLQGMASCTISAEVTAASEGTYANGPSTMDTSLNPPTNSTLTVRAPRLEISSRLNGSRLNDADQFTPQIRSDQVTGGVVSNSAHSSTTGTGAAVGAGSGTTGQFIAGAGATYYVTQAASNPSGYSRSITCSDASGLQPGLPSAVDFTGSLALAPVAGAAITCVITNTATAVPALELIQSADDSALQFPAAVGNRIIFSFTARNTGNVALKGVAVQAVIPGLPDLHYSWPGVTGELLPGQAAVATAAYAVTQADIDAGQVTGSSSATGTPVVGSPLLPVSAESVTALSQSPAMAFSSSADGPSLQSTLAPGEEVKYWFTSENTGNVTLTGVTITAGLPGLSTLDYHWPGGAGILLPGQAVTASALYAVTPTDLAAGRLGSWATSAAVAPNGAAIRPPNGTMDVQLAPDFGMETSTSTDASGVGKIAKPGDVIIHTFTLKNTGPAPLNDVVVNGGEATFASLEYSWRGVPGTLLPGESVTATATYTLTQADLAAGSVAIAITASARPGGGEAVTTKPARITMTFPRPVPENPSGQQGFLAITGAMMGVLPMGLLIAGLGLALLVMGRRKGAHRGA</sequence>
<feature type="domain" description="DUF7507" evidence="3">
    <location>
        <begin position="527"/>
        <end position="629"/>
    </location>
</feature>
<keyword evidence="1" id="KW-0812">Transmembrane</keyword>
<feature type="domain" description="SpaA-like prealbumin fold" evidence="2">
    <location>
        <begin position="403"/>
        <end position="523"/>
    </location>
</feature>
<gene>
    <name evidence="5" type="ORF">FHR86_003499</name>
</gene>
<keyword evidence="1" id="KW-0472">Membrane</keyword>
<feature type="domain" description="DUF7507" evidence="3">
    <location>
        <begin position="778"/>
        <end position="868"/>
    </location>
</feature>
<organism evidence="5 6">
    <name type="scientific">Paenarthrobacter ilicis</name>
    <dbReference type="NCBI Taxonomy" id="43665"/>
    <lineage>
        <taxon>Bacteria</taxon>
        <taxon>Bacillati</taxon>
        <taxon>Actinomycetota</taxon>
        <taxon>Actinomycetes</taxon>
        <taxon>Micrococcales</taxon>
        <taxon>Micrococcaceae</taxon>
        <taxon>Paenarthrobacter</taxon>
    </lineage>
</organism>
<dbReference type="NCBIfam" id="TIGR01451">
    <property type="entry name" value="B_ant_repeat"/>
    <property type="match status" value="1"/>
</dbReference>
<evidence type="ECO:0000259" key="3">
    <source>
        <dbReference type="Pfam" id="PF24346"/>
    </source>
</evidence>
<keyword evidence="1" id="KW-1133">Transmembrane helix</keyword>
<evidence type="ECO:0000313" key="5">
    <source>
        <dbReference type="EMBL" id="NIJ03143.1"/>
    </source>
</evidence>
<keyword evidence="6" id="KW-1185">Reference proteome</keyword>
<dbReference type="InterPro" id="IPR055354">
    <property type="entry name" value="DUF7507"/>
</dbReference>